<organism evidence="1 2">
    <name type="scientific">Seminavis robusta</name>
    <dbReference type="NCBI Taxonomy" id="568900"/>
    <lineage>
        <taxon>Eukaryota</taxon>
        <taxon>Sar</taxon>
        <taxon>Stramenopiles</taxon>
        <taxon>Ochrophyta</taxon>
        <taxon>Bacillariophyta</taxon>
        <taxon>Bacillariophyceae</taxon>
        <taxon>Bacillariophycidae</taxon>
        <taxon>Naviculales</taxon>
        <taxon>Naviculaceae</taxon>
        <taxon>Seminavis</taxon>
    </lineage>
</organism>
<keyword evidence="2" id="KW-1185">Reference proteome</keyword>
<evidence type="ECO:0000313" key="1">
    <source>
        <dbReference type="EMBL" id="CAB9513417.1"/>
    </source>
</evidence>
<dbReference type="Proteomes" id="UP001153069">
    <property type="component" value="Unassembled WGS sequence"/>
</dbReference>
<protein>
    <submittedName>
        <fullName evidence="1">Uncharacterized protein</fullName>
    </submittedName>
</protein>
<proteinExistence type="predicted"/>
<name>A0A9N8HHY2_9STRA</name>
<accession>A0A9N8HHY2</accession>
<sequence length="296" mass="34171">MALEDVVVVNNNSAAGSATSRKRKLPDVDPTMELTAQEKQWALDIKEAFADDDEICAKVFSDMQIAIFAIVDRDDVGRSLERAQCLQAFRMQYNINDTVQEGIDIFQRQQDICPGMLLSIEECPNDDGRGSHALVMDLAKYFPLRFLDNPKDFRCSIGSIYYSILCTQPDLTSVREGFRQVFECDDVGWENACFKAELKSVDELLTSLPYRRKQVKCLRMPSVLLVVLHLLRPFMPKEEYDAFSYGSEDLQIEFPDRIDQFYMQPTPADAFEHLMKRCTRLLKRRVENEESFRLQD</sequence>
<gene>
    <name evidence="1" type="ORF">SEMRO_589_G171850.1</name>
</gene>
<evidence type="ECO:0000313" key="2">
    <source>
        <dbReference type="Proteomes" id="UP001153069"/>
    </source>
</evidence>
<reference evidence="1" key="1">
    <citation type="submission" date="2020-06" db="EMBL/GenBank/DDBJ databases">
        <authorList>
            <consortium name="Plant Systems Biology data submission"/>
        </authorList>
    </citation>
    <scope>NUCLEOTIDE SEQUENCE</scope>
    <source>
        <strain evidence="1">D6</strain>
    </source>
</reference>
<dbReference type="AlphaFoldDB" id="A0A9N8HHY2"/>
<dbReference type="EMBL" id="CAICTM010000588">
    <property type="protein sequence ID" value="CAB9513417.1"/>
    <property type="molecule type" value="Genomic_DNA"/>
</dbReference>
<comment type="caution">
    <text evidence="1">The sequence shown here is derived from an EMBL/GenBank/DDBJ whole genome shotgun (WGS) entry which is preliminary data.</text>
</comment>